<keyword evidence="1" id="KW-0479">Metal-binding</keyword>
<accession>A0A0D2ABK9</accession>
<organism evidence="2 3">
    <name type="scientific">Exophiala mesophila</name>
    <name type="common">Black yeast-like fungus</name>
    <dbReference type="NCBI Taxonomy" id="212818"/>
    <lineage>
        <taxon>Eukaryota</taxon>
        <taxon>Fungi</taxon>
        <taxon>Dikarya</taxon>
        <taxon>Ascomycota</taxon>
        <taxon>Pezizomycotina</taxon>
        <taxon>Eurotiomycetes</taxon>
        <taxon>Chaetothyriomycetidae</taxon>
        <taxon>Chaetothyriales</taxon>
        <taxon>Herpotrichiellaceae</taxon>
        <taxon>Exophiala</taxon>
    </lineage>
</organism>
<gene>
    <name evidence="2" type="ORF">PV10_00195</name>
</gene>
<dbReference type="SUPFAM" id="SSF158745">
    <property type="entry name" value="LanC-like"/>
    <property type="match status" value="1"/>
</dbReference>
<dbReference type="GO" id="GO:0005975">
    <property type="term" value="P:carbohydrate metabolic process"/>
    <property type="evidence" value="ECO:0007669"/>
    <property type="project" value="InterPro"/>
</dbReference>
<evidence type="ECO:0008006" key="4">
    <source>
        <dbReference type="Google" id="ProtNLM"/>
    </source>
</evidence>
<dbReference type="HOGENOM" id="CLU_040560_0_0_1"/>
<reference evidence="2 3" key="1">
    <citation type="submission" date="2015-01" db="EMBL/GenBank/DDBJ databases">
        <title>The Genome Sequence of Exophiala mesophila CBS40295.</title>
        <authorList>
            <consortium name="The Broad Institute Genomics Platform"/>
            <person name="Cuomo C."/>
            <person name="de Hoog S."/>
            <person name="Gorbushina A."/>
            <person name="Stielow B."/>
            <person name="Teixiera M."/>
            <person name="Abouelleil A."/>
            <person name="Chapman S.B."/>
            <person name="Priest M."/>
            <person name="Young S.K."/>
            <person name="Wortman J."/>
            <person name="Nusbaum C."/>
            <person name="Birren B."/>
        </authorList>
    </citation>
    <scope>NUCLEOTIDE SEQUENCE [LARGE SCALE GENOMIC DNA]</scope>
    <source>
        <strain evidence="2 3">CBS 40295</strain>
    </source>
</reference>
<evidence type="ECO:0000313" key="3">
    <source>
        <dbReference type="Proteomes" id="UP000054302"/>
    </source>
</evidence>
<protein>
    <recommendedName>
        <fullName evidence="4">Lanthionine synthetase C-like protein</fullName>
    </recommendedName>
</protein>
<dbReference type="RefSeq" id="XP_016227887.1">
    <property type="nucleotide sequence ID" value="XM_016364238.1"/>
</dbReference>
<dbReference type="Proteomes" id="UP000054302">
    <property type="component" value="Unassembled WGS sequence"/>
</dbReference>
<dbReference type="Gene3D" id="1.50.10.10">
    <property type="match status" value="1"/>
</dbReference>
<dbReference type="EMBL" id="KN847520">
    <property type="protein sequence ID" value="KIV96313.1"/>
    <property type="molecule type" value="Genomic_DNA"/>
</dbReference>
<dbReference type="PRINTS" id="PR01950">
    <property type="entry name" value="LANCSUPER"/>
</dbReference>
<feature type="binding site" evidence="1">
    <location>
        <position position="306"/>
    </location>
    <ligand>
        <name>Zn(2+)</name>
        <dbReference type="ChEBI" id="CHEBI:29105"/>
    </ligand>
</feature>
<sequence>MMSTSSARFFDPGPTTSRSLDAHGELIASLTRINAYNPPVQTCSTGWTFHGLYAGPTSVAYLFFRLSQLYPDLMFKGQSLQDWAEAYLALGSSRVREKVDANHCGIGSEVLSQVALRAAVEQDPSLAQSLCAWERVINDKDTTGSNEWLYGRAGYLYLLRLTRSAFLQDARTLDLINRVIEKTVQRILSAQQPWLWHDKNYLGAVHGTFGILCQIAVSSPSSAPALEPVVSDLLSRQFPSGNFPSSLPARDDKLVQFCHGSPGVVLCLRSLRPYLPGLHDRIDSAITKAQTDIQTRGILIKDPCLCHGITGNALALDNPAQFERFLSLTSSLSLEKHGWLTEAGWDDEFVGLFIGEAGRAWLWAVAEKGIERTCIGFNDL</sequence>
<feature type="binding site" evidence="1">
    <location>
        <position position="258"/>
    </location>
    <ligand>
        <name>Zn(2+)</name>
        <dbReference type="ChEBI" id="CHEBI:29105"/>
    </ligand>
</feature>
<name>A0A0D2ABK9_EXOME</name>
<feature type="binding site" evidence="1">
    <location>
        <position position="307"/>
    </location>
    <ligand>
        <name>Zn(2+)</name>
        <dbReference type="ChEBI" id="CHEBI:29105"/>
    </ligand>
</feature>
<dbReference type="PANTHER" id="PTHR12736">
    <property type="entry name" value="LANC-LIKE PROTEIN"/>
    <property type="match status" value="1"/>
</dbReference>
<dbReference type="GeneID" id="27318040"/>
<keyword evidence="3" id="KW-1185">Reference proteome</keyword>
<dbReference type="GO" id="GO:0005886">
    <property type="term" value="C:plasma membrane"/>
    <property type="evidence" value="ECO:0007669"/>
    <property type="project" value="TreeGrafter"/>
</dbReference>
<dbReference type="OrthoDB" id="10257263at2759"/>
<dbReference type="InterPro" id="IPR012341">
    <property type="entry name" value="6hp_glycosidase-like_sf"/>
</dbReference>
<dbReference type="InterPro" id="IPR007822">
    <property type="entry name" value="LANC-like"/>
</dbReference>
<dbReference type="SMART" id="SM01260">
    <property type="entry name" value="LANC_like"/>
    <property type="match status" value="1"/>
</dbReference>
<dbReference type="VEuPathDB" id="FungiDB:PV10_00195"/>
<dbReference type="GO" id="GO:0046872">
    <property type="term" value="F:metal ion binding"/>
    <property type="evidence" value="ECO:0007669"/>
    <property type="project" value="UniProtKB-KW"/>
</dbReference>
<evidence type="ECO:0000256" key="1">
    <source>
        <dbReference type="PIRSR" id="PIRSR607822-1"/>
    </source>
</evidence>
<dbReference type="CDD" id="cd04794">
    <property type="entry name" value="euk_LANCL"/>
    <property type="match status" value="1"/>
</dbReference>
<dbReference type="GO" id="GO:0031179">
    <property type="term" value="P:peptide modification"/>
    <property type="evidence" value="ECO:0007669"/>
    <property type="project" value="InterPro"/>
</dbReference>
<keyword evidence="1" id="KW-0862">Zinc</keyword>
<proteinExistence type="predicted"/>
<dbReference type="OMA" id="HEIKSMA"/>
<dbReference type="AlphaFoldDB" id="A0A0D2ABK9"/>
<dbReference type="Pfam" id="PF05147">
    <property type="entry name" value="LANC_like"/>
    <property type="match status" value="1"/>
</dbReference>
<evidence type="ECO:0000313" key="2">
    <source>
        <dbReference type="EMBL" id="KIV96313.1"/>
    </source>
</evidence>
<dbReference type="PANTHER" id="PTHR12736:SF7">
    <property type="entry name" value="LANC-LIKE PROTEIN 3"/>
    <property type="match status" value="1"/>
</dbReference>